<evidence type="ECO:0000313" key="1">
    <source>
        <dbReference type="EMBL" id="GJS80972.1"/>
    </source>
</evidence>
<proteinExistence type="predicted"/>
<evidence type="ECO:0000313" key="3">
    <source>
        <dbReference type="Proteomes" id="UP001151760"/>
    </source>
</evidence>
<gene>
    <name evidence="1" type="ORF">Tco_0747513</name>
    <name evidence="2" type="ORF">Tco_1124161</name>
</gene>
<dbReference type="EMBL" id="BQNB010021567">
    <property type="protein sequence ID" value="GJU07731.1"/>
    <property type="molecule type" value="Genomic_DNA"/>
</dbReference>
<comment type="caution">
    <text evidence="2">The sequence shown here is derived from an EMBL/GenBank/DDBJ whole genome shotgun (WGS) entry which is preliminary data.</text>
</comment>
<accession>A0ABQ5J6G4</accession>
<protein>
    <submittedName>
        <fullName evidence="2">Uncharacterized protein</fullName>
    </submittedName>
</protein>
<name>A0ABQ5J6G4_9ASTR</name>
<evidence type="ECO:0000313" key="2">
    <source>
        <dbReference type="EMBL" id="GJU07731.1"/>
    </source>
</evidence>
<keyword evidence="3" id="KW-1185">Reference proteome</keyword>
<organism evidence="2 3">
    <name type="scientific">Tanacetum coccineum</name>
    <dbReference type="NCBI Taxonomy" id="301880"/>
    <lineage>
        <taxon>Eukaryota</taxon>
        <taxon>Viridiplantae</taxon>
        <taxon>Streptophyta</taxon>
        <taxon>Embryophyta</taxon>
        <taxon>Tracheophyta</taxon>
        <taxon>Spermatophyta</taxon>
        <taxon>Magnoliopsida</taxon>
        <taxon>eudicotyledons</taxon>
        <taxon>Gunneridae</taxon>
        <taxon>Pentapetalae</taxon>
        <taxon>asterids</taxon>
        <taxon>campanulids</taxon>
        <taxon>Asterales</taxon>
        <taxon>Asteraceae</taxon>
        <taxon>Asteroideae</taxon>
        <taxon>Anthemideae</taxon>
        <taxon>Anthemidinae</taxon>
        <taxon>Tanacetum</taxon>
    </lineage>
</organism>
<sequence length="87" mass="9760">MRNSMGGGDVLMLSSVMADDFNMKFLHLENKGGFCRIVVSPTTCERLSMDLANGSSVNLKVMDLNKTPSAQHKRIILKIRVKDYLDR</sequence>
<dbReference type="Proteomes" id="UP001151760">
    <property type="component" value="Unassembled WGS sequence"/>
</dbReference>
<dbReference type="EMBL" id="BQNB010010712">
    <property type="protein sequence ID" value="GJS80972.1"/>
    <property type="molecule type" value="Genomic_DNA"/>
</dbReference>
<reference evidence="2" key="1">
    <citation type="journal article" date="2022" name="Int. J. Mol. Sci.">
        <title>Draft Genome of Tanacetum Coccineum: Genomic Comparison of Closely Related Tanacetum-Family Plants.</title>
        <authorList>
            <person name="Yamashiro T."/>
            <person name="Shiraishi A."/>
            <person name="Nakayama K."/>
            <person name="Satake H."/>
        </authorList>
    </citation>
    <scope>NUCLEOTIDE SEQUENCE</scope>
</reference>
<reference evidence="2" key="2">
    <citation type="submission" date="2022-01" db="EMBL/GenBank/DDBJ databases">
        <authorList>
            <person name="Yamashiro T."/>
            <person name="Shiraishi A."/>
            <person name="Satake H."/>
            <person name="Nakayama K."/>
        </authorList>
    </citation>
    <scope>NUCLEOTIDE SEQUENCE</scope>
</reference>